<evidence type="ECO:0000313" key="1">
    <source>
        <dbReference type="EMBL" id="MBD2801643.1"/>
    </source>
</evidence>
<reference evidence="1" key="1">
    <citation type="submission" date="2020-09" db="EMBL/GenBank/DDBJ databases">
        <authorList>
            <person name="Palma L."/>
            <person name="Caballero P."/>
            <person name="Berry C."/>
            <person name="Del Valle E."/>
        </authorList>
    </citation>
    <scope>NUCLEOTIDE SEQUENCE</scope>
    <source>
        <strain evidence="1">M</strain>
    </source>
</reference>
<sequence length="67" mass="7429">MVQQSNQYFLQSIEINDEVLPRESVTSVAYIEIAKLEAPLLLLNVRDVTGYHGSKSRGSDNGHPGRS</sequence>
<protein>
    <submittedName>
        <fullName evidence="1">Uncharacterized protein</fullName>
    </submittedName>
</protein>
<dbReference type="Proteomes" id="UP001193920">
    <property type="component" value="Unassembled WGS sequence"/>
</dbReference>
<accession>A0AAW3YZR7</accession>
<dbReference type="AlphaFoldDB" id="A0AAW3YZR7"/>
<comment type="caution">
    <text evidence="1">The sequence shown here is derived from an EMBL/GenBank/DDBJ whole genome shotgun (WGS) entry which is preliminary data.</text>
</comment>
<reference evidence="1" key="2">
    <citation type="journal article" date="2024" name="Toxins">
        <title>Genome Sequence Analysis of Native Xenorhabdus Strains Isolated from Entomopathogenic Nematodes in Argentina.</title>
        <authorList>
            <person name="Palma L."/>
            <person name="Frizzo L."/>
            <person name="Kaiser S."/>
            <person name="Berry C."/>
            <person name="Caballero P."/>
            <person name="Bode H.B."/>
            <person name="Del Valle E.E."/>
        </authorList>
    </citation>
    <scope>NUCLEOTIDE SEQUENCE</scope>
    <source>
        <strain evidence="1">M</strain>
    </source>
</reference>
<organism evidence="1">
    <name type="scientific">Xenorhabdus szentirmaii</name>
    <dbReference type="NCBI Taxonomy" id="290112"/>
    <lineage>
        <taxon>Bacteria</taxon>
        <taxon>Pseudomonadati</taxon>
        <taxon>Pseudomonadota</taxon>
        <taxon>Gammaproteobacteria</taxon>
        <taxon>Enterobacterales</taxon>
        <taxon>Morganellaceae</taxon>
        <taxon>Xenorhabdus</taxon>
    </lineage>
</organism>
<gene>
    <name evidence="1" type="ORF">ID854_14610</name>
</gene>
<proteinExistence type="predicted"/>
<dbReference type="RefSeq" id="WP_323869304.1">
    <property type="nucleotide sequence ID" value="NZ_JACXBF010000359.1"/>
</dbReference>
<name>A0AAW3YZR7_9GAMM</name>
<dbReference type="EMBL" id="JACXBF010000359">
    <property type="protein sequence ID" value="MBD2801643.1"/>
    <property type="molecule type" value="Genomic_DNA"/>
</dbReference>